<organism evidence="4 5">
    <name type="scientific">Paenibacillus antibioticophila</name>
    <dbReference type="NCBI Taxonomy" id="1274374"/>
    <lineage>
        <taxon>Bacteria</taxon>
        <taxon>Bacillati</taxon>
        <taxon>Bacillota</taxon>
        <taxon>Bacilli</taxon>
        <taxon>Bacillales</taxon>
        <taxon>Paenibacillaceae</taxon>
        <taxon>Paenibacillus</taxon>
    </lineage>
</organism>
<feature type="domain" description="Gfo/Idh/MocA-like oxidoreductase N-terminal" evidence="2">
    <location>
        <begin position="5"/>
        <end position="123"/>
    </location>
</feature>
<dbReference type="SUPFAM" id="SSF55347">
    <property type="entry name" value="Glyceraldehyde-3-phosphate dehydrogenase-like, C-terminal domain"/>
    <property type="match status" value="1"/>
</dbReference>
<dbReference type="InterPro" id="IPR052515">
    <property type="entry name" value="Gfo/Idh/MocA_Oxidoreductase"/>
</dbReference>
<dbReference type="InterPro" id="IPR004104">
    <property type="entry name" value="Gfo/Idh/MocA-like_OxRdtase_C"/>
</dbReference>
<gene>
    <name evidence="4" type="ORF">J41TS12_43960</name>
</gene>
<comment type="similarity">
    <text evidence="1">Belongs to the Gfo/Idh/MocA family.</text>
</comment>
<protein>
    <submittedName>
        <fullName evidence="4">Oxidoreductase</fullName>
    </submittedName>
</protein>
<dbReference type="Pfam" id="PF02894">
    <property type="entry name" value="GFO_IDH_MocA_C"/>
    <property type="match status" value="1"/>
</dbReference>
<evidence type="ECO:0000259" key="2">
    <source>
        <dbReference type="Pfam" id="PF01408"/>
    </source>
</evidence>
<feature type="domain" description="Gfo/Idh/MocA-like oxidoreductase C-terminal" evidence="3">
    <location>
        <begin position="135"/>
        <end position="351"/>
    </location>
</feature>
<dbReference type="PANTHER" id="PTHR43249:SF1">
    <property type="entry name" value="D-GLUCOSIDE 3-DEHYDROGENASE"/>
    <property type="match status" value="1"/>
</dbReference>
<dbReference type="Gene3D" id="3.40.50.720">
    <property type="entry name" value="NAD(P)-binding Rossmann-like Domain"/>
    <property type="match status" value="1"/>
</dbReference>
<keyword evidence="5" id="KW-1185">Reference proteome</keyword>
<sequence length="362" mass="40123">MKYVHIGLIGCGSISESHLKAYAANPQVKLVAVCDLKPERAQAVAERYQIPHTYTDYRELLANPEIDAVSICTWNNSHAEISIAALQAGKNVLCEKPLCKTVDEALEIEQAVRQSGKLLQVGYVRRHASNIEVLKRFIDTGDLGEIYYAKASLVRRLGNPGGWFADRERSGGGPLIDIGVHVIDLCWYLMGKPKVVSVSGNTYNKLGNRSHIENYDFYQAADYDASKNTVEDMANALIRFENGASLMVDVSFSLHARNDSAQVNIYGDRGGAEIEPKLSIATEQHNTIVNIDPQISRPGFDFQDSFNREIHHFVDNCLGKSHNICPVEDGVEMIKILNAIYRSAAEGREIRLDGEDANATEQ</sequence>
<dbReference type="EMBL" id="BORR01000023">
    <property type="protein sequence ID" value="GIO39535.1"/>
    <property type="molecule type" value="Genomic_DNA"/>
</dbReference>
<dbReference type="InterPro" id="IPR036291">
    <property type="entry name" value="NAD(P)-bd_dom_sf"/>
</dbReference>
<comment type="caution">
    <text evidence="4">The sequence shown here is derived from an EMBL/GenBank/DDBJ whole genome shotgun (WGS) entry which is preliminary data.</text>
</comment>
<dbReference type="Gene3D" id="3.30.360.10">
    <property type="entry name" value="Dihydrodipicolinate Reductase, domain 2"/>
    <property type="match status" value="1"/>
</dbReference>
<dbReference type="RefSeq" id="WP_212942866.1">
    <property type="nucleotide sequence ID" value="NZ_BORR01000023.1"/>
</dbReference>
<evidence type="ECO:0000313" key="4">
    <source>
        <dbReference type="EMBL" id="GIO39535.1"/>
    </source>
</evidence>
<reference evidence="4 5" key="1">
    <citation type="submission" date="2021-03" db="EMBL/GenBank/DDBJ databases">
        <title>Antimicrobial resistance genes in bacteria isolated from Japanese honey, and their potential for conferring macrolide and lincosamide resistance in the American foulbrood pathogen Paenibacillus larvae.</title>
        <authorList>
            <person name="Okamoto M."/>
            <person name="Kumagai M."/>
            <person name="Kanamori H."/>
            <person name="Takamatsu D."/>
        </authorList>
    </citation>
    <scope>NUCLEOTIDE SEQUENCE [LARGE SCALE GENOMIC DNA]</scope>
    <source>
        <strain evidence="4 5">J41TS12</strain>
    </source>
</reference>
<evidence type="ECO:0000313" key="5">
    <source>
        <dbReference type="Proteomes" id="UP000681162"/>
    </source>
</evidence>
<evidence type="ECO:0000259" key="3">
    <source>
        <dbReference type="Pfam" id="PF02894"/>
    </source>
</evidence>
<dbReference type="AlphaFoldDB" id="A0A920CHA8"/>
<evidence type="ECO:0000256" key="1">
    <source>
        <dbReference type="ARBA" id="ARBA00010928"/>
    </source>
</evidence>
<dbReference type="GO" id="GO:0000166">
    <property type="term" value="F:nucleotide binding"/>
    <property type="evidence" value="ECO:0007669"/>
    <property type="project" value="InterPro"/>
</dbReference>
<dbReference type="InterPro" id="IPR000683">
    <property type="entry name" value="Gfo/Idh/MocA-like_OxRdtase_N"/>
</dbReference>
<dbReference type="Pfam" id="PF01408">
    <property type="entry name" value="GFO_IDH_MocA"/>
    <property type="match status" value="1"/>
</dbReference>
<dbReference type="SUPFAM" id="SSF51735">
    <property type="entry name" value="NAD(P)-binding Rossmann-fold domains"/>
    <property type="match status" value="1"/>
</dbReference>
<dbReference type="PANTHER" id="PTHR43249">
    <property type="entry name" value="UDP-N-ACETYL-2-AMINO-2-DEOXY-D-GLUCURONATE OXIDASE"/>
    <property type="match status" value="1"/>
</dbReference>
<accession>A0A920CHA8</accession>
<dbReference type="Proteomes" id="UP000681162">
    <property type="component" value="Unassembled WGS sequence"/>
</dbReference>
<proteinExistence type="inferred from homology"/>
<name>A0A920CHA8_9BACL</name>